<name>A0A6J4UGN4_9BACT</name>
<accession>A0A6J4UGN4</accession>
<protein>
    <submittedName>
        <fullName evidence="1">Uncharacterized protein</fullName>
    </submittedName>
</protein>
<evidence type="ECO:0000313" key="1">
    <source>
        <dbReference type="EMBL" id="CAA9550197.1"/>
    </source>
</evidence>
<reference evidence="1" key="1">
    <citation type="submission" date="2020-02" db="EMBL/GenBank/DDBJ databases">
        <authorList>
            <person name="Meier V. D."/>
        </authorList>
    </citation>
    <scope>NUCLEOTIDE SEQUENCE</scope>
    <source>
        <strain evidence="1">AVDCRST_MAG19</strain>
    </source>
</reference>
<dbReference type="EMBL" id="CADCWL010000032">
    <property type="protein sequence ID" value="CAA9550197.1"/>
    <property type="molecule type" value="Genomic_DNA"/>
</dbReference>
<dbReference type="AlphaFoldDB" id="A0A6J4UGN4"/>
<proteinExistence type="predicted"/>
<organism evidence="1">
    <name type="scientific">uncultured Thermomicrobiales bacterium</name>
    <dbReference type="NCBI Taxonomy" id="1645740"/>
    <lineage>
        <taxon>Bacteria</taxon>
        <taxon>Pseudomonadati</taxon>
        <taxon>Thermomicrobiota</taxon>
        <taxon>Thermomicrobia</taxon>
        <taxon>Thermomicrobiales</taxon>
        <taxon>environmental samples</taxon>
    </lineage>
</organism>
<sequence length="40" mass="4060">MATADVAELGLAERGCGETVAAIRERAGRRYASADGPAPV</sequence>
<gene>
    <name evidence="1" type="ORF">AVDCRST_MAG19-685</name>
</gene>